<dbReference type="GO" id="GO:0019005">
    <property type="term" value="C:SCF ubiquitin ligase complex"/>
    <property type="evidence" value="ECO:0007669"/>
    <property type="project" value="TreeGrafter"/>
</dbReference>
<dbReference type="InterPro" id="IPR001810">
    <property type="entry name" value="F-box_dom"/>
</dbReference>
<dbReference type="Proteomes" id="UP000799539">
    <property type="component" value="Unassembled WGS sequence"/>
</dbReference>
<evidence type="ECO:0000313" key="2">
    <source>
        <dbReference type="EMBL" id="KAF2213094.1"/>
    </source>
</evidence>
<dbReference type="PROSITE" id="PS50181">
    <property type="entry name" value="FBOX"/>
    <property type="match status" value="1"/>
</dbReference>
<gene>
    <name evidence="2" type="ORF">CERZMDRAFT_40362</name>
</gene>
<dbReference type="InterPro" id="IPR039588">
    <property type="entry name" value="FBXO4"/>
</dbReference>
<protein>
    <recommendedName>
        <fullName evidence="1">F-box domain-containing protein</fullName>
    </recommendedName>
</protein>
<dbReference type="InterPro" id="IPR036047">
    <property type="entry name" value="F-box-like_dom_sf"/>
</dbReference>
<dbReference type="PANTHER" id="PTHR16008">
    <property type="entry name" value="F-BOX ONLY PROTEIN 4"/>
    <property type="match status" value="1"/>
</dbReference>
<accession>A0A6A6FIK8</accession>
<sequence>MAKRAREEDSEVGLQSSKRHRSCTKDRLSSLSDELLLKVFSFLSVPHLATCQRLSRKYQKLADDGQLWKSHYYNRFVRPRASRLPGLKELGAVDDSLHFASKASRWLDDDHLVKHGGRTDWRRQYKLRHNWAKGSCAVNKIAIAKRPSVPPILVQMAEGVIYMADKDDGLRAWATGSHHSERFAQMRLGAPTPPTSLAVQLDGANTDTSRLTIGFEDGSFGIYAFQQPTRKFSWLYTHEPSSAGLITATAMSWPYVVTMTATQILSLYRFSGHEKPTKVLRPPILLHSLRSQSVWPPLSIQLRQKSTAVTIRVAYALPTYLSGWTVGLQEVNISKKGGLLGSRVASAIDQHYRPLAFSSRPMLSHLGLSSSGTTSASNSAELRHIHSKPLTLSYSHPYLLVSHPDNTLTLYLVTSTAESLSISAGSRLWGHTSAVSGVHVASRGKAVSISRRGDEIRLWELEGGFTSSTARKRLASGNLSVKVSADRSFPRNVKSHIVSDGEASSGIGGCEDGSEEADELAMSRGWIGFDEENVAVLKEYSQGQALVVYDFA</sequence>
<keyword evidence="3" id="KW-1185">Reference proteome</keyword>
<evidence type="ECO:0000313" key="3">
    <source>
        <dbReference type="Proteomes" id="UP000799539"/>
    </source>
</evidence>
<dbReference type="Pfam" id="PF12937">
    <property type="entry name" value="F-box-like"/>
    <property type="match status" value="1"/>
</dbReference>
<dbReference type="Gene3D" id="2.130.10.10">
    <property type="entry name" value="YVTN repeat-like/Quinoprotein amine dehydrogenase"/>
    <property type="match status" value="1"/>
</dbReference>
<dbReference type="AlphaFoldDB" id="A0A6A6FIK8"/>
<dbReference type="GO" id="GO:0031146">
    <property type="term" value="P:SCF-dependent proteasomal ubiquitin-dependent protein catabolic process"/>
    <property type="evidence" value="ECO:0007669"/>
    <property type="project" value="InterPro"/>
</dbReference>
<name>A0A6A6FIK8_9PEZI</name>
<dbReference type="PANTHER" id="PTHR16008:SF4">
    <property type="entry name" value="F-BOX ONLY PROTEIN 4"/>
    <property type="match status" value="1"/>
</dbReference>
<feature type="domain" description="F-box" evidence="1">
    <location>
        <begin position="25"/>
        <end position="71"/>
    </location>
</feature>
<reference evidence="2" key="1">
    <citation type="journal article" date="2020" name="Stud. Mycol.">
        <title>101 Dothideomycetes genomes: a test case for predicting lifestyles and emergence of pathogens.</title>
        <authorList>
            <person name="Haridas S."/>
            <person name="Albert R."/>
            <person name="Binder M."/>
            <person name="Bloem J."/>
            <person name="Labutti K."/>
            <person name="Salamov A."/>
            <person name="Andreopoulos B."/>
            <person name="Baker S."/>
            <person name="Barry K."/>
            <person name="Bills G."/>
            <person name="Bluhm B."/>
            <person name="Cannon C."/>
            <person name="Castanera R."/>
            <person name="Culley D."/>
            <person name="Daum C."/>
            <person name="Ezra D."/>
            <person name="Gonzalez J."/>
            <person name="Henrissat B."/>
            <person name="Kuo A."/>
            <person name="Liang C."/>
            <person name="Lipzen A."/>
            <person name="Lutzoni F."/>
            <person name="Magnuson J."/>
            <person name="Mondo S."/>
            <person name="Nolan M."/>
            <person name="Ohm R."/>
            <person name="Pangilinan J."/>
            <person name="Park H.-J."/>
            <person name="Ramirez L."/>
            <person name="Alfaro M."/>
            <person name="Sun H."/>
            <person name="Tritt A."/>
            <person name="Yoshinaga Y."/>
            <person name="Zwiers L.-H."/>
            <person name="Turgeon B."/>
            <person name="Goodwin S."/>
            <person name="Spatafora J."/>
            <person name="Crous P."/>
            <person name="Grigoriev I."/>
        </authorList>
    </citation>
    <scope>NUCLEOTIDE SEQUENCE</scope>
    <source>
        <strain evidence="2">SCOH1-5</strain>
    </source>
</reference>
<proteinExistence type="predicted"/>
<dbReference type="SUPFAM" id="SSF50978">
    <property type="entry name" value="WD40 repeat-like"/>
    <property type="match status" value="1"/>
</dbReference>
<dbReference type="Gene3D" id="1.20.1280.50">
    <property type="match status" value="1"/>
</dbReference>
<dbReference type="InterPro" id="IPR015943">
    <property type="entry name" value="WD40/YVTN_repeat-like_dom_sf"/>
</dbReference>
<evidence type="ECO:0000259" key="1">
    <source>
        <dbReference type="PROSITE" id="PS50181"/>
    </source>
</evidence>
<organism evidence="2 3">
    <name type="scientific">Cercospora zeae-maydis SCOH1-5</name>
    <dbReference type="NCBI Taxonomy" id="717836"/>
    <lineage>
        <taxon>Eukaryota</taxon>
        <taxon>Fungi</taxon>
        <taxon>Dikarya</taxon>
        <taxon>Ascomycota</taxon>
        <taxon>Pezizomycotina</taxon>
        <taxon>Dothideomycetes</taxon>
        <taxon>Dothideomycetidae</taxon>
        <taxon>Mycosphaerellales</taxon>
        <taxon>Mycosphaerellaceae</taxon>
        <taxon>Cercospora</taxon>
    </lineage>
</organism>
<dbReference type="InterPro" id="IPR036322">
    <property type="entry name" value="WD40_repeat_dom_sf"/>
</dbReference>
<dbReference type="Pfam" id="PF25499">
    <property type="entry name" value="Beta-prop_pof12"/>
    <property type="match status" value="1"/>
</dbReference>
<dbReference type="EMBL" id="ML992671">
    <property type="protein sequence ID" value="KAF2213094.1"/>
    <property type="molecule type" value="Genomic_DNA"/>
</dbReference>
<dbReference type="SUPFAM" id="SSF81383">
    <property type="entry name" value="F-box domain"/>
    <property type="match status" value="1"/>
</dbReference>
<dbReference type="OrthoDB" id="3219396at2759"/>
<dbReference type="GO" id="GO:0000209">
    <property type="term" value="P:protein polyubiquitination"/>
    <property type="evidence" value="ECO:0007669"/>
    <property type="project" value="TreeGrafter"/>
</dbReference>